<organism evidence="6 7">
    <name type="scientific">Devosia sediminis</name>
    <dbReference type="NCBI Taxonomy" id="2798801"/>
    <lineage>
        <taxon>Bacteria</taxon>
        <taxon>Pseudomonadati</taxon>
        <taxon>Pseudomonadota</taxon>
        <taxon>Alphaproteobacteria</taxon>
        <taxon>Hyphomicrobiales</taxon>
        <taxon>Devosiaceae</taxon>
        <taxon>Devosia</taxon>
    </lineage>
</organism>
<keyword evidence="7" id="KW-1185">Reference proteome</keyword>
<dbReference type="Proteomes" id="UP000602124">
    <property type="component" value="Unassembled WGS sequence"/>
</dbReference>
<dbReference type="Pfam" id="PF07992">
    <property type="entry name" value="Pyr_redox_2"/>
    <property type="match status" value="1"/>
</dbReference>
<comment type="caution">
    <text evidence="6">The sequence shown here is derived from an EMBL/GenBank/DDBJ whole genome shotgun (WGS) entry which is preliminary data.</text>
</comment>
<reference evidence="6" key="1">
    <citation type="submission" date="2020-12" db="EMBL/GenBank/DDBJ databases">
        <title>Devosia sp. MSA67 isolated from Mo River.</title>
        <authorList>
            <person name="Ma F."/>
            <person name="Zi Z."/>
        </authorList>
    </citation>
    <scope>NUCLEOTIDE SEQUENCE</scope>
    <source>
        <strain evidence="6">MSA67</strain>
    </source>
</reference>
<dbReference type="GO" id="GO:0050660">
    <property type="term" value="F:flavin adenine dinucleotide binding"/>
    <property type="evidence" value="ECO:0007669"/>
    <property type="project" value="TreeGrafter"/>
</dbReference>
<gene>
    <name evidence="6" type="ORF">JEQ47_19170</name>
</gene>
<evidence type="ECO:0000259" key="4">
    <source>
        <dbReference type="Pfam" id="PF02852"/>
    </source>
</evidence>
<feature type="domain" description="FAD/NAD(P)-binding" evidence="5">
    <location>
        <begin position="12"/>
        <end position="328"/>
    </location>
</feature>
<keyword evidence="2" id="KW-0285">Flavoprotein</keyword>
<evidence type="ECO:0000313" key="7">
    <source>
        <dbReference type="Proteomes" id="UP000602124"/>
    </source>
</evidence>
<dbReference type="InterPro" id="IPR036188">
    <property type="entry name" value="FAD/NAD-bd_sf"/>
</dbReference>
<proteinExistence type="predicted"/>
<dbReference type="RefSeq" id="WP_198878057.1">
    <property type="nucleotide sequence ID" value="NZ_JAEKMH010000006.1"/>
</dbReference>
<dbReference type="SUPFAM" id="SSF51905">
    <property type="entry name" value="FAD/NAD(P)-binding domain"/>
    <property type="match status" value="1"/>
</dbReference>
<protein>
    <submittedName>
        <fullName evidence="6">NAD(P)/FAD-dependent oxidoreductase</fullName>
    </submittedName>
</protein>
<dbReference type="InterPro" id="IPR016156">
    <property type="entry name" value="FAD/NAD-linked_Rdtase_dimer_sf"/>
</dbReference>
<dbReference type="PRINTS" id="PR00411">
    <property type="entry name" value="PNDRDTASEI"/>
</dbReference>
<dbReference type="EMBL" id="JAEKMH010000006">
    <property type="protein sequence ID" value="MBJ3786853.1"/>
    <property type="molecule type" value="Genomic_DNA"/>
</dbReference>
<evidence type="ECO:0000313" key="6">
    <source>
        <dbReference type="EMBL" id="MBJ3786853.1"/>
    </source>
</evidence>
<name>A0A934J252_9HYPH</name>
<keyword evidence="3" id="KW-0274">FAD</keyword>
<sequence>MADMAEISRPELCIVGAGALGIALAQHARRLGSSVTLVDRGGAEAGDGPQRALRVAALAASAAGAAAMRRGAALGLAAVDPKVNLKAVQERTRQLVAERAVLDSPERLAAVGIDYISGPAHFADSATLVVGETQIKAQAYLLALGGQAVVPDIAGLEMTEHFTPDTLLDNVRKLTHLLVIGSDAEGLALAQAYARLGSDVTVVPQGRALAGFDLETASIWMQALAEDGVRVIDGARVRHVQPRSQGIGAIADKDEGGEVSLDLSHILVADGRVASISGLGLDTAGVRPVRGQAMRYATGALGQTSNRRVRVAGIAAGIDQWQQSLAHGRSVVEALVAGRPRHRPAAPARLVLTEPPLAQIGRLPADTARLAPGHVIIRANLSENDMLSARGEAKGLIKVLADAKGRILGASVVGTGAADLAGVLALAMDRGIPVDALADIPLPHPSHFASVVALAENRMAERIVSPWEKRRGALRRLIGL</sequence>
<evidence type="ECO:0000259" key="5">
    <source>
        <dbReference type="Pfam" id="PF07992"/>
    </source>
</evidence>
<dbReference type="GO" id="GO:0003955">
    <property type="term" value="F:NAD(P)H dehydrogenase (quinone) activity"/>
    <property type="evidence" value="ECO:0007669"/>
    <property type="project" value="TreeGrafter"/>
</dbReference>
<dbReference type="Gene3D" id="3.50.50.60">
    <property type="entry name" value="FAD/NAD(P)-binding domain"/>
    <property type="match status" value="2"/>
</dbReference>
<dbReference type="SUPFAM" id="SSF55424">
    <property type="entry name" value="FAD/NAD-linked reductases, dimerisation (C-terminal) domain"/>
    <property type="match status" value="1"/>
</dbReference>
<dbReference type="Gene3D" id="3.30.390.30">
    <property type="match status" value="1"/>
</dbReference>
<dbReference type="InterPro" id="IPR004099">
    <property type="entry name" value="Pyr_nucl-diS_OxRdtase_dimer"/>
</dbReference>
<dbReference type="AlphaFoldDB" id="A0A934J252"/>
<accession>A0A934J252</accession>
<dbReference type="InterPro" id="IPR023753">
    <property type="entry name" value="FAD/NAD-binding_dom"/>
</dbReference>
<dbReference type="PANTHER" id="PTHR43014">
    <property type="entry name" value="MERCURIC REDUCTASE"/>
    <property type="match status" value="1"/>
</dbReference>
<evidence type="ECO:0000256" key="1">
    <source>
        <dbReference type="ARBA" id="ARBA00001974"/>
    </source>
</evidence>
<dbReference type="PANTHER" id="PTHR43014:SF2">
    <property type="entry name" value="MERCURIC REDUCTASE"/>
    <property type="match status" value="1"/>
</dbReference>
<evidence type="ECO:0000256" key="2">
    <source>
        <dbReference type="ARBA" id="ARBA00022630"/>
    </source>
</evidence>
<evidence type="ECO:0000256" key="3">
    <source>
        <dbReference type="ARBA" id="ARBA00022827"/>
    </source>
</evidence>
<dbReference type="PRINTS" id="PR00368">
    <property type="entry name" value="FADPNR"/>
</dbReference>
<comment type="cofactor">
    <cofactor evidence="1">
        <name>FAD</name>
        <dbReference type="ChEBI" id="CHEBI:57692"/>
    </cofactor>
</comment>
<dbReference type="Pfam" id="PF02852">
    <property type="entry name" value="Pyr_redox_dim"/>
    <property type="match status" value="1"/>
</dbReference>
<feature type="domain" description="Pyridine nucleotide-disulphide oxidoreductase dimerisation" evidence="4">
    <location>
        <begin position="349"/>
        <end position="450"/>
    </location>
</feature>